<evidence type="ECO:0000256" key="8">
    <source>
        <dbReference type="ARBA" id="ARBA00022692"/>
    </source>
</evidence>
<protein>
    <recommendedName>
        <fullName evidence="4 12">Heme exporter protein D</fullName>
    </recommendedName>
</protein>
<feature type="transmembrane region" description="Helical" evidence="12">
    <location>
        <begin position="20"/>
        <end position="40"/>
    </location>
</feature>
<dbReference type="EMBL" id="AONQ01000003">
    <property type="protein sequence ID" value="EME71611.1"/>
    <property type="molecule type" value="Genomic_DNA"/>
</dbReference>
<dbReference type="Proteomes" id="UP000011744">
    <property type="component" value="Unassembled WGS sequence"/>
</dbReference>
<evidence type="ECO:0000256" key="12">
    <source>
        <dbReference type="RuleBase" id="RU363101"/>
    </source>
</evidence>
<evidence type="ECO:0000313" key="14">
    <source>
        <dbReference type="Proteomes" id="UP000011744"/>
    </source>
</evidence>
<keyword evidence="6 12" id="KW-1003">Cell membrane</keyword>
<proteinExistence type="inferred from homology"/>
<evidence type="ECO:0000256" key="4">
    <source>
        <dbReference type="ARBA" id="ARBA00016461"/>
    </source>
</evidence>
<evidence type="ECO:0000256" key="6">
    <source>
        <dbReference type="ARBA" id="ARBA00022475"/>
    </source>
</evidence>
<comment type="caution">
    <text evidence="13">The sequence shown here is derived from an EMBL/GenBank/DDBJ whole genome shotgun (WGS) entry which is preliminary data.</text>
</comment>
<keyword evidence="11 12" id="KW-0472">Membrane</keyword>
<comment type="similarity">
    <text evidence="3 12">Belongs to the CcmD/CycX/HelD family.</text>
</comment>
<organism evidence="13 14">
    <name type="scientific">Paramagnetospirillum caucaseum</name>
    <dbReference type="NCBI Taxonomy" id="1244869"/>
    <lineage>
        <taxon>Bacteria</taxon>
        <taxon>Pseudomonadati</taxon>
        <taxon>Pseudomonadota</taxon>
        <taxon>Alphaproteobacteria</taxon>
        <taxon>Rhodospirillales</taxon>
        <taxon>Magnetospirillaceae</taxon>
        <taxon>Paramagnetospirillum</taxon>
    </lineage>
</organism>
<dbReference type="InterPro" id="IPR007078">
    <property type="entry name" value="Haem_export_protD_CcmD"/>
</dbReference>
<keyword evidence="8 12" id="KW-0812">Transmembrane</keyword>
<accession>M2YF87</accession>
<dbReference type="GO" id="GO:0017004">
    <property type="term" value="P:cytochrome complex assembly"/>
    <property type="evidence" value="ECO:0007669"/>
    <property type="project" value="UniProtKB-KW"/>
</dbReference>
<evidence type="ECO:0000256" key="9">
    <source>
        <dbReference type="ARBA" id="ARBA00022748"/>
    </source>
</evidence>
<dbReference type="GO" id="GO:0005886">
    <property type="term" value="C:plasma membrane"/>
    <property type="evidence" value="ECO:0007669"/>
    <property type="project" value="UniProtKB-SubCell"/>
</dbReference>
<keyword evidence="14" id="KW-1185">Reference proteome</keyword>
<dbReference type="Pfam" id="PF04995">
    <property type="entry name" value="CcmD"/>
    <property type="match status" value="1"/>
</dbReference>
<evidence type="ECO:0000256" key="2">
    <source>
        <dbReference type="ARBA" id="ARBA00004377"/>
    </source>
</evidence>
<reference evidence="13 14" key="1">
    <citation type="journal article" date="2014" name="Genome Announc.">
        <title>Draft Genome Sequence of Magnetospirillum sp. Strain SO-1, a Freshwater Magnetotactic Bacterium Isolated from the Ol'khovka River, Russia.</title>
        <authorList>
            <person name="Grouzdev D.S."/>
            <person name="Dziuba M.V."/>
            <person name="Sukhacheva M.S."/>
            <person name="Mardanov A.V."/>
            <person name="Beletskiy A.V."/>
            <person name="Kuznetsov B.B."/>
            <person name="Skryabin K.G."/>
        </authorList>
    </citation>
    <scope>NUCLEOTIDE SEQUENCE [LARGE SCALE GENOMIC DNA]</scope>
    <source>
        <strain evidence="13 14">SO-1</strain>
    </source>
</reference>
<gene>
    <name evidence="13" type="ORF">H261_01726</name>
</gene>
<evidence type="ECO:0000256" key="3">
    <source>
        <dbReference type="ARBA" id="ARBA00008741"/>
    </source>
</evidence>
<dbReference type="STRING" id="1244869.H261_01726"/>
<comment type="function">
    <text evidence="1 12">Required for the export of heme to the periplasm for the biogenesis of c-type cytochromes.</text>
</comment>
<sequence length="69" mass="7559">MTNVMESFQAMLHMGGYGGYVWPAYGVGIAVLVLVLALSLSSARKAEAELEVLQQTRRARRGKDSESQE</sequence>
<evidence type="ECO:0000256" key="11">
    <source>
        <dbReference type="ARBA" id="ARBA00023136"/>
    </source>
</evidence>
<keyword evidence="5 12" id="KW-0813">Transport</keyword>
<keyword evidence="10 12" id="KW-1133">Transmembrane helix</keyword>
<name>M2YF87_9PROT</name>
<dbReference type="AlphaFoldDB" id="M2YF87"/>
<dbReference type="PATRIC" id="fig|1244869.3.peg.339"/>
<evidence type="ECO:0000256" key="1">
    <source>
        <dbReference type="ARBA" id="ARBA00002442"/>
    </source>
</evidence>
<evidence type="ECO:0000313" key="13">
    <source>
        <dbReference type="EMBL" id="EME71611.1"/>
    </source>
</evidence>
<evidence type="ECO:0000256" key="5">
    <source>
        <dbReference type="ARBA" id="ARBA00022448"/>
    </source>
</evidence>
<evidence type="ECO:0000256" key="7">
    <source>
        <dbReference type="ARBA" id="ARBA00022519"/>
    </source>
</evidence>
<keyword evidence="9 12" id="KW-0201">Cytochrome c-type biogenesis</keyword>
<evidence type="ECO:0000256" key="10">
    <source>
        <dbReference type="ARBA" id="ARBA00022989"/>
    </source>
</evidence>
<dbReference type="NCBIfam" id="TIGR03141">
    <property type="entry name" value="cytochro_ccmD"/>
    <property type="match status" value="1"/>
</dbReference>
<comment type="subcellular location">
    <subcellularLocation>
        <location evidence="2 12">Cell inner membrane</location>
        <topology evidence="2 12">Single-pass membrane protein</topology>
    </subcellularLocation>
</comment>
<keyword evidence="7 12" id="KW-0997">Cell inner membrane</keyword>
<dbReference type="GO" id="GO:0015886">
    <property type="term" value="P:heme transport"/>
    <property type="evidence" value="ECO:0007669"/>
    <property type="project" value="InterPro"/>
</dbReference>